<proteinExistence type="predicted"/>
<sequence>MTDTVFELRRYTLKPGARETLIAVFDTHLVETQEAAGMSVICQFRDPAAPDQFVWFRGFADQAARTRALPAFYGGPVWAQHGPAANETMLEWHDVLMLKPAAPGSGFEMNGLERLPSGTADLEDGHPYLVAIHHLAPATPDDKASLAADVIADAVRAAGCNIVASLISDRSENGFARLPVREGECVVVTLTRPTAPQAIPALEAALREMAVGTGREPDIARLIPTARSLLR</sequence>
<evidence type="ECO:0000259" key="1">
    <source>
        <dbReference type="Pfam" id="PF07978"/>
    </source>
</evidence>
<dbReference type="Gene3D" id="3.30.70.100">
    <property type="match status" value="1"/>
</dbReference>
<dbReference type="EMBL" id="JBHSLW010000009">
    <property type="protein sequence ID" value="MFC5419353.1"/>
    <property type="molecule type" value="Genomic_DNA"/>
</dbReference>
<evidence type="ECO:0000313" key="2">
    <source>
        <dbReference type="EMBL" id="MFC5419353.1"/>
    </source>
</evidence>
<name>A0ABW0IM66_9HYPH</name>
<reference evidence="3" key="1">
    <citation type="journal article" date="2019" name="Int. J. Syst. Evol. Microbiol.">
        <title>The Global Catalogue of Microorganisms (GCM) 10K type strain sequencing project: providing services to taxonomists for standard genome sequencing and annotation.</title>
        <authorList>
            <consortium name="The Broad Institute Genomics Platform"/>
            <consortium name="The Broad Institute Genome Sequencing Center for Infectious Disease"/>
            <person name="Wu L."/>
            <person name="Ma J."/>
        </authorList>
    </citation>
    <scope>NUCLEOTIDE SEQUENCE [LARGE SCALE GENOMIC DNA]</scope>
    <source>
        <strain evidence="3">NCAIM B.01391</strain>
    </source>
</reference>
<evidence type="ECO:0000313" key="3">
    <source>
        <dbReference type="Proteomes" id="UP001596053"/>
    </source>
</evidence>
<feature type="domain" description="NIPSNAP" evidence="1">
    <location>
        <begin position="6"/>
        <end position="94"/>
    </location>
</feature>
<keyword evidence="3" id="KW-1185">Reference proteome</keyword>
<dbReference type="SUPFAM" id="SSF54909">
    <property type="entry name" value="Dimeric alpha+beta barrel"/>
    <property type="match status" value="1"/>
</dbReference>
<dbReference type="InterPro" id="IPR011008">
    <property type="entry name" value="Dimeric_a/b-barrel"/>
</dbReference>
<comment type="caution">
    <text evidence="2">The sequence shown here is derived from an EMBL/GenBank/DDBJ whole genome shotgun (WGS) entry which is preliminary data.</text>
</comment>
<dbReference type="Proteomes" id="UP001596053">
    <property type="component" value="Unassembled WGS sequence"/>
</dbReference>
<gene>
    <name evidence="2" type="ORF">ACFPOB_07230</name>
</gene>
<dbReference type="RefSeq" id="WP_377797063.1">
    <property type="nucleotide sequence ID" value="NZ_JBHSLW010000009.1"/>
</dbReference>
<dbReference type="InterPro" id="IPR012577">
    <property type="entry name" value="NIPSNAP"/>
</dbReference>
<organism evidence="2 3">
    <name type="scientific">Bosea eneae</name>
    <dbReference type="NCBI Taxonomy" id="151454"/>
    <lineage>
        <taxon>Bacteria</taxon>
        <taxon>Pseudomonadati</taxon>
        <taxon>Pseudomonadota</taxon>
        <taxon>Alphaproteobacteria</taxon>
        <taxon>Hyphomicrobiales</taxon>
        <taxon>Boseaceae</taxon>
        <taxon>Bosea</taxon>
    </lineage>
</organism>
<accession>A0ABW0IM66</accession>
<protein>
    <submittedName>
        <fullName evidence="2">NIPSNAP family protein</fullName>
    </submittedName>
</protein>
<dbReference type="Pfam" id="PF07978">
    <property type="entry name" value="NIPSNAP"/>
    <property type="match status" value="1"/>
</dbReference>